<evidence type="ECO:0000313" key="4">
    <source>
        <dbReference type="Proteomes" id="UP000177187"/>
    </source>
</evidence>
<dbReference type="Proteomes" id="UP000177187">
    <property type="component" value="Unassembled WGS sequence"/>
</dbReference>
<name>A0A1F5FB38_9BACT</name>
<reference evidence="3 4" key="1">
    <citation type="journal article" date="2016" name="Nat. Commun.">
        <title>Thousands of microbial genomes shed light on interconnected biogeochemical processes in an aquifer system.</title>
        <authorList>
            <person name="Anantharaman K."/>
            <person name="Brown C.T."/>
            <person name="Hug L.A."/>
            <person name="Sharon I."/>
            <person name="Castelle C.J."/>
            <person name="Probst A.J."/>
            <person name="Thomas B.C."/>
            <person name="Singh A."/>
            <person name="Wilkins M.J."/>
            <person name="Karaoz U."/>
            <person name="Brodie E.L."/>
            <person name="Williams K.H."/>
            <person name="Hubbard S.S."/>
            <person name="Banfield J.F."/>
        </authorList>
    </citation>
    <scope>NUCLEOTIDE SEQUENCE [LARGE SCALE GENOMIC DNA]</scope>
</reference>
<dbReference type="InterPro" id="IPR014729">
    <property type="entry name" value="Rossmann-like_a/b/a_fold"/>
</dbReference>
<feature type="domain" description="UspA" evidence="2">
    <location>
        <begin position="1"/>
        <end position="142"/>
    </location>
</feature>
<dbReference type="CDD" id="cd00293">
    <property type="entry name" value="USP-like"/>
    <property type="match status" value="1"/>
</dbReference>
<evidence type="ECO:0000313" key="3">
    <source>
        <dbReference type="EMBL" id="OGD76828.1"/>
    </source>
</evidence>
<sequence length="143" mass="15620">MFKKILIATDGSEYAVRAAEVALDLAHKTGARVLVLSVIDAGVLGDFHGESEKERARVERDMRLAAEGNVEYVLRLAADVGVEATGHVLTGRPNIEMVNLTNSEAADLIVLGRHRRRSIGRIMRSDLAVRLMEDLDCSILVVV</sequence>
<dbReference type="Pfam" id="PF00582">
    <property type="entry name" value="Usp"/>
    <property type="match status" value="1"/>
</dbReference>
<dbReference type="InterPro" id="IPR006016">
    <property type="entry name" value="UspA"/>
</dbReference>
<dbReference type="SUPFAM" id="SSF52402">
    <property type="entry name" value="Adenine nucleotide alpha hydrolases-like"/>
    <property type="match status" value="1"/>
</dbReference>
<dbReference type="InterPro" id="IPR006015">
    <property type="entry name" value="Universal_stress_UspA"/>
</dbReference>
<organism evidence="3 4">
    <name type="scientific">Candidatus Coatesbacteria bacterium RBG_13_66_14</name>
    <dbReference type="NCBI Taxonomy" id="1817816"/>
    <lineage>
        <taxon>Bacteria</taxon>
        <taxon>Candidatus Coatesiibacteriota</taxon>
    </lineage>
</organism>
<comment type="caution">
    <text evidence="3">The sequence shown here is derived from an EMBL/GenBank/DDBJ whole genome shotgun (WGS) entry which is preliminary data.</text>
</comment>
<dbReference type="PRINTS" id="PR01438">
    <property type="entry name" value="UNVRSLSTRESS"/>
</dbReference>
<proteinExistence type="inferred from homology"/>
<accession>A0A1F5FB38</accession>
<dbReference type="PANTHER" id="PTHR46268:SF15">
    <property type="entry name" value="UNIVERSAL STRESS PROTEIN HP_0031"/>
    <property type="match status" value="1"/>
</dbReference>
<comment type="similarity">
    <text evidence="1">Belongs to the universal stress protein A family.</text>
</comment>
<dbReference type="STRING" id="1817816.A2Y64_02295"/>
<dbReference type="EMBL" id="MFAF01000061">
    <property type="protein sequence ID" value="OGD76828.1"/>
    <property type="molecule type" value="Genomic_DNA"/>
</dbReference>
<dbReference type="Gene3D" id="3.40.50.620">
    <property type="entry name" value="HUPs"/>
    <property type="match status" value="1"/>
</dbReference>
<evidence type="ECO:0000259" key="2">
    <source>
        <dbReference type="Pfam" id="PF00582"/>
    </source>
</evidence>
<dbReference type="PANTHER" id="PTHR46268">
    <property type="entry name" value="STRESS RESPONSE PROTEIN NHAX"/>
    <property type="match status" value="1"/>
</dbReference>
<protein>
    <recommendedName>
        <fullName evidence="2">UspA domain-containing protein</fullName>
    </recommendedName>
</protein>
<dbReference type="AlphaFoldDB" id="A0A1F5FB38"/>
<evidence type="ECO:0000256" key="1">
    <source>
        <dbReference type="ARBA" id="ARBA00008791"/>
    </source>
</evidence>
<gene>
    <name evidence="3" type="ORF">A2Y64_02295</name>
</gene>